<evidence type="ECO:0000313" key="7">
    <source>
        <dbReference type="EMBL" id="RHY62248.1"/>
    </source>
</evidence>
<gene>
    <name evidence="7" type="ORF">DYB38_005587</name>
</gene>
<dbReference type="Gene3D" id="1.10.510.10">
    <property type="entry name" value="Transferase(Phosphotransferase) domain 1"/>
    <property type="match status" value="1"/>
</dbReference>
<protein>
    <recommendedName>
        <fullName evidence="6">Protein kinase domain-containing protein</fullName>
    </recommendedName>
</protein>
<name>A0A397DC09_APHAT</name>
<evidence type="ECO:0000256" key="2">
    <source>
        <dbReference type="ARBA" id="ARBA00022679"/>
    </source>
</evidence>
<comment type="caution">
    <text evidence="7">The sequence shown here is derived from an EMBL/GenBank/DDBJ whole genome shotgun (WGS) entry which is preliminary data.</text>
</comment>
<reference evidence="7 8" key="1">
    <citation type="submission" date="2018-08" db="EMBL/GenBank/DDBJ databases">
        <title>Aphanomyces genome sequencing and annotation.</title>
        <authorList>
            <person name="Minardi D."/>
            <person name="Oidtmann B."/>
            <person name="Van Der Giezen M."/>
            <person name="Studholme D.J."/>
        </authorList>
    </citation>
    <scope>NUCLEOTIDE SEQUENCE [LARGE SCALE GENOMIC DNA]</scope>
    <source>
        <strain evidence="7 8">SA</strain>
    </source>
</reference>
<dbReference type="EMBL" id="QUTC01004807">
    <property type="protein sequence ID" value="RHY62248.1"/>
    <property type="molecule type" value="Genomic_DNA"/>
</dbReference>
<dbReference type="FunFam" id="1.10.510.10:FF:000571">
    <property type="entry name" value="Maternal embryonic leucine zipper kinase"/>
    <property type="match status" value="1"/>
</dbReference>
<accession>A0A397DC09</accession>
<evidence type="ECO:0000256" key="5">
    <source>
        <dbReference type="ARBA" id="ARBA00022840"/>
    </source>
</evidence>
<dbReference type="Pfam" id="PF00069">
    <property type="entry name" value="Pkinase"/>
    <property type="match status" value="1"/>
</dbReference>
<keyword evidence="2" id="KW-0808">Transferase</keyword>
<evidence type="ECO:0000256" key="3">
    <source>
        <dbReference type="ARBA" id="ARBA00022741"/>
    </source>
</evidence>
<dbReference type="SUPFAM" id="SSF56112">
    <property type="entry name" value="Protein kinase-like (PK-like)"/>
    <property type="match status" value="1"/>
</dbReference>
<keyword evidence="4" id="KW-0418">Kinase</keyword>
<keyword evidence="1" id="KW-0723">Serine/threonine-protein kinase</keyword>
<dbReference type="VEuPathDB" id="FungiDB:H257_02224"/>
<dbReference type="InterPro" id="IPR000719">
    <property type="entry name" value="Prot_kinase_dom"/>
</dbReference>
<evidence type="ECO:0000259" key="6">
    <source>
        <dbReference type="PROSITE" id="PS50011"/>
    </source>
</evidence>
<feature type="domain" description="Protein kinase" evidence="6">
    <location>
        <begin position="4"/>
        <end position="273"/>
    </location>
</feature>
<dbReference type="Proteomes" id="UP000265716">
    <property type="component" value="Unassembled WGS sequence"/>
</dbReference>
<evidence type="ECO:0000256" key="1">
    <source>
        <dbReference type="ARBA" id="ARBA00022527"/>
    </source>
</evidence>
<dbReference type="PANTHER" id="PTHR24345">
    <property type="entry name" value="SERINE/THREONINE-PROTEIN KINASE PLK"/>
    <property type="match status" value="1"/>
</dbReference>
<dbReference type="GO" id="GO:0004674">
    <property type="term" value="F:protein serine/threonine kinase activity"/>
    <property type="evidence" value="ECO:0007669"/>
    <property type="project" value="UniProtKB-KW"/>
</dbReference>
<dbReference type="AlphaFoldDB" id="A0A397DC09"/>
<keyword evidence="5" id="KW-0067">ATP-binding</keyword>
<dbReference type="PROSITE" id="PS50011">
    <property type="entry name" value="PROTEIN_KINASE_DOM"/>
    <property type="match status" value="1"/>
</dbReference>
<dbReference type="PANTHER" id="PTHR24345:SF91">
    <property type="entry name" value="SERINE_THREONINE-PROTEIN KINASE PLK4"/>
    <property type="match status" value="1"/>
</dbReference>
<dbReference type="InterPro" id="IPR011009">
    <property type="entry name" value="Kinase-like_dom_sf"/>
</dbReference>
<organism evidence="7 8">
    <name type="scientific">Aphanomyces astaci</name>
    <name type="common">Crayfish plague agent</name>
    <dbReference type="NCBI Taxonomy" id="112090"/>
    <lineage>
        <taxon>Eukaryota</taxon>
        <taxon>Sar</taxon>
        <taxon>Stramenopiles</taxon>
        <taxon>Oomycota</taxon>
        <taxon>Saprolegniomycetes</taxon>
        <taxon>Saprolegniales</taxon>
        <taxon>Verrucalvaceae</taxon>
        <taxon>Aphanomyces</taxon>
    </lineage>
</organism>
<dbReference type="GO" id="GO:0005634">
    <property type="term" value="C:nucleus"/>
    <property type="evidence" value="ECO:0007669"/>
    <property type="project" value="TreeGrafter"/>
</dbReference>
<evidence type="ECO:0000313" key="8">
    <source>
        <dbReference type="Proteomes" id="UP000265716"/>
    </source>
</evidence>
<evidence type="ECO:0000256" key="4">
    <source>
        <dbReference type="ARBA" id="ARBA00022777"/>
    </source>
</evidence>
<keyword evidence="3" id="KW-0547">Nucleotide-binding</keyword>
<sequence length="313" mass="35027">MEGYAVVRRLATTRTGQVLLCTDRQTGTPVVVKRVKVPFAARHASTVVSTERQIHRHMMKADNDNAVTTHPHILALYDDFVQHGYEHLVLEYCANGELFDVVEQLPNGRVEPTVAKSYFSQICDALQFMHGRGIAHCDLSLENVLVDANGTLKVSDFGLSMETDQRRDHAVGKSFYMAPEMHSGESYDPVLADVWSIGVMLFIMLTGSPPVDSSEVSDPVMQFVHEKGWRSLVHEWDFDDVVSEDALDLMENILQVNPLKRWTLAQVVAHPFLQSSSMPPVTPSDESLLIHKLHNSLTIVEQSQVPAGIEFHL</sequence>
<proteinExistence type="predicted"/>
<dbReference type="GO" id="GO:0005524">
    <property type="term" value="F:ATP binding"/>
    <property type="evidence" value="ECO:0007669"/>
    <property type="project" value="UniProtKB-KW"/>
</dbReference>